<dbReference type="PANTHER" id="PTHR11487:SF0">
    <property type="entry name" value="S-ACYL FATTY ACID SYNTHASE THIOESTERASE, MEDIUM CHAIN"/>
    <property type="match status" value="1"/>
</dbReference>
<accession>A0ABX9DVV9</accession>
<dbReference type="InterPro" id="IPR001031">
    <property type="entry name" value="Thioesterase"/>
</dbReference>
<dbReference type="Proteomes" id="UP000248714">
    <property type="component" value="Unassembled WGS sequence"/>
</dbReference>
<protein>
    <submittedName>
        <fullName evidence="3">Surfactin synthase thioesterase subunit</fullName>
    </submittedName>
</protein>
<name>A0ABX9DVV9_9PSEU</name>
<dbReference type="Pfam" id="PF00975">
    <property type="entry name" value="Thioesterase"/>
    <property type="match status" value="1"/>
</dbReference>
<dbReference type="SUPFAM" id="SSF53474">
    <property type="entry name" value="alpha/beta-Hydrolases"/>
    <property type="match status" value="1"/>
</dbReference>
<gene>
    <name evidence="3" type="ORF">C8D87_11450</name>
</gene>
<comment type="similarity">
    <text evidence="1">Belongs to the thioesterase family.</text>
</comment>
<evidence type="ECO:0000259" key="2">
    <source>
        <dbReference type="Pfam" id="PF00975"/>
    </source>
</evidence>
<evidence type="ECO:0000313" key="4">
    <source>
        <dbReference type="Proteomes" id="UP000248714"/>
    </source>
</evidence>
<dbReference type="EMBL" id="QLTT01000014">
    <property type="protein sequence ID" value="RAS59438.1"/>
    <property type="molecule type" value="Genomic_DNA"/>
</dbReference>
<dbReference type="Gene3D" id="3.40.50.1820">
    <property type="entry name" value="alpha/beta hydrolase"/>
    <property type="match status" value="1"/>
</dbReference>
<evidence type="ECO:0000313" key="3">
    <source>
        <dbReference type="EMBL" id="RAS59438.1"/>
    </source>
</evidence>
<dbReference type="PANTHER" id="PTHR11487">
    <property type="entry name" value="THIOESTERASE"/>
    <property type="match status" value="1"/>
</dbReference>
<sequence>MRFLPRRPDQTRTLVCFPWSGAGPSWFGRWAADMPHVELLAVVLPGRGGRRAEGLEHRFEVIARQITAALTTYRVTQPIAFLGHSLGALLAYQVALNLQRQGIVVDALVASGSRAPAVPPVVELHKLDDTRLFEQLQHLGGLVDGQHHGEDWRQRFLDRTRADLTACETFSPRDAAPLSCHVTTWAGTTDWYAPPAAVRQWAAVSARPVQHQMFDGDHFFIRNLNAEVLLNTLGWTAPHQDAA</sequence>
<proteinExistence type="inferred from homology"/>
<reference evidence="3 4" key="1">
    <citation type="submission" date="2018-06" db="EMBL/GenBank/DDBJ databases">
        <title>Genomic Encyclopedia of Type Strains, Phase IV (KMG-IV): sequencing the most valuable type-strain genomes for metagenomic binning, comparative biology and taxonomic classification.</title>
        <authorList>
            <person name="Goeker M."/>
        </authorList>
    </citation>
    <scope>NUCLEOTIDE SEQUENCE [LARGE SCALE GENOMIC DNA]</scope>
    <source>
        <strain evidence="3 4">DSM 45479</strain>
    </source>
</reference>
<dbReference type="InterPro" id="IPR012223">
    <property type="entry name" value="TEII"/>
</dbReference>
<organism evidence="3 4">
    <name type="scientific">Lentzea atacamensis</name>
    <dbReference type="NCBI Taxonomy" id="531938"/>
    <lineage>
        <taxon>Bacteria</taxon>
        <taxon>Bacillati</taxon>
        <taxon>Actinomycetota</taxon>
        <taxon>Actinomycetes</taxon>
        <taxon>Pseudonocardiales</taxon>
        <taxon>Pseudonocardiaceae</taxon>
        <taxon>Lentzea</taxon>
    </lineage>
</organism>
<comment type="caution">
    <text evidence="3">The sequence shown here is derived from an EMBL/GenBank/DDBJ whole genome shotgun (WGS) entry which is preliminary data.</text>
</comment>
<feature type="domain" description="Thioesterase" evidence="2">
    <location>
        <begin position="12"/>
        <end position="226"/>
    </location>
</feature>
<evidence type="ECO:0000256" key="1">
    <source>
        <dbReference type="ARBA" id="ARBA00007169"/>
    </source>
</evidence>
<dbReference type="InterPro" id="IPR029058">
    <property type="entry name" value="AB_hydrolase_fold"/>
</dbReference>
<keyword evidence="4" id="KW-1185">Reference proteome</keyword>